<dbReference type="PROSITE" id="PS51257">
    <property type="entry name" value="PROKAR_LIPOPROTEIN"/>
    <property type="match status" value="1"/>
</dbReference>
<name>A0A0K2TB00_LEPSM</name>
<evidence type="ECO:0000256" key="10">
    <source>
        <dbReference type="SAM" id="SignalP"/>
    </source>
</evidence>
<feature type="chain" id="PRO_5005487613" evidence="10">
    <location>
        <begin position="24"/>
        <end position="410"/>
    </location>
</feature>
<reference evidence="11" key="1">
    <citation type="submission" date="2014-05" db="EMBL/GenBank/DDBJ databases">
        <authorList>
            <person name="Chronopoulou M."/>
        </authorList>
    </citation>
    <scope>NUCLEOTIDE SEQUENCE</scope>
    <source>
        <tissue evidence="11">Whole organism</tissue>
    </source>
</reference>
<comment type="similarity">
    <text evidence="2">Belongs to the NEMP family.</text>
</comment>
<dbReference type="GeneID" id="121122727"/>
<organism evidence="11">
    <name type="scientific">Lepeophtheirus salmonis</name>
    <name type="common">Salmon louse</name>
    <name type="synonym">Caligus salmonis</name>
    <dbReference type="NCBI Taxonomy" id="72036"/>
    <lineage>
        <taxon>Eukaryota</taxon>
        <taxon>Metazoa</taxon>
        <taxon>Ecdysozoa</taxon>
        <taxon>Arthropoda</taxon>
        <taxon>Crustacea</taxon>
        <taxon>Multicrustacea</taxon>
        <taxon>Hexanauplia</taxon>
        <taxon>Copepoda</taxon>
        <taxon>Siphonostomatoida</taxon>
        <taxon>Caligidae</taxon>
        <taxon>Lepeophtheirus</taxon>
    </lineage>
</organism>
<protein>
    <submittedName>
        <fullName evidence="11">CG9723 CG9723PAlike [Tribolium castaneum]</fullName>
    </submittedName>
</protein>
<sequence>MASRQGGAVFVLWILCHPLLTGCIEIRPKVYSMSAEKAIDIKDGTFNENVFCYKGIEPAFYYYWTSTVIKLIIDPKAEYSVYYGDNATAVLESIQDAQSSWFYTKLPWKSRDVKVHPFRPSCVGVITEDSFSMLLRIYRINYWQVCMTLMGFAGFLTARSLSRNAFFHYATSITVGVLFSFIALTYFFQRRFGLSWSSWIIALYSISLYFLTSILSQAQAYILQHHLLVLSYVAITAIVSAAITYRFGPVSNPRTLNLIQWVLQALSLTLIYLSSYYQTLSFTICVLLVLCHIFPLSWFAFQYRKRFYKPKICLLSESEYMDQSRVVTEKALQDLREFCNSPECKPWKTMRALSSPSRFAEFIDGGSHLTQDEVIEYSHAVYDGDDSYTGSQGGAITDDDSDGEIDLGED</sequence>
<dbReference type="AlphaFoldDB" id="A0A0K2TB00"/>
<keyword evidence="3 9" id="KW-0812">Transmembrane</keyword>
<evidence type="ECO:0000256" key="7">
    <source>
        <dbReference type="ARBA" id="ARBA00023242"/>
    </source>
</evidence>
<dbReference type="EMBL" id="HACA01005878">
    <property type="protein sequence ID" value="CDW23239.1"/>
    <property type="molecule type" value="Transcribed_RNA"/>
</dbReference>
<feature type="region of interest" description="Disordered" evidence="8">
    <location>
        <begin position="385"/>
        <end position="410"/>
    </location>
</feature>
<dbReference type="InterPro" id="IPR019358">
    <property type="entry name" value="NEMP_fam"/>
</dbReference>
<evidence type="ECO:0000256" key="1">
    <source>
        <dbReference type="ARBA" id="ARBA00004575"/>
    </source>
</evidence>
<dbReference type="OrthoDB" id="509138at2759"/>
<keyword evidence="4 10" id="KW-0732">Signal</keyword>
<proteinExistence type="inferred from homology"/>
<evidence type="ECO:0000256" key="5">
    <source>
        <dbReference type="ARBA" id="ARBA00022989"/>
    </source>
</evidence>
<evidence type="ECO:0000256" key="6">
    <source>
        <dbReference type="ARBA" id="ARBA00023136"/>
    </source>
</evidence>
<dbReference type="CTD" id="32639"/>
<keyword evidence="7" id="KW-0539">Nucleus</keyword>
<dbReference type="Pfam" id="PF10225">
    <property type="entry name" value="NEMP"/>
    <property type="match status" value="1"/>
</dbReference>
<accession>A0A0K2TB00</accession>
<dbReference type="PANTHER" id="PTHR13598">
    <property type="entry name" value="AT07567P-RELATED"/>
    <property type="match status" value="1"/>
</dbReference>
<evidence type="ECO:0000313" key="11">
    <source>
        <dbReference type="EMBL" id="CDW23239.1"/>
    </source>
</evidence>
<feature type="transmembrane region" description="Helical" evidence="9">
    <location>
        <begin position="166"/>
        <end position="188"/>
    </location>
</feature>
<evidence type="ECO:0000256" key="2">
    <source>
        <dbReference type="ARBA" id="ARBA00005748"/>
    </source>
</evidence>
<dbReference type="PANTHER" id="PTHR13598:SF1">
    <property type="entry name" value="AT07567P-RELATED"/>
    <property type="match status" value="1"/>
</dbReference>
<dbReference type="GO" id="GO:0005637">
    <property type="term" value="C:nuclear inner membrane"/>
    <property type="evidence" value="ECO:0007669"/>
    <property type="project" value="UniProtKB-SubCell"/>
</dbReference>
<evidence type="ECO:0000256" key="9">
    <source>
        <dbReference type="SAM" id="Phobius"/>
    </source>
</evidence>
<dbReference type="RefSeq" id="XP_040573696.1">
    <property type="nucleotide sequence ID" value="XM_040717762.2"/>
</dbReference>
<feature type="transmembrane region" description="Helical" evidence="9">
    <location>
        <begin position="140"/>
        <end position="160"/>
    </location>
</feature>
<keyword evidence="5 9" id="KW-1133">Transmembrane helix</keyword>
<feature type="transmembrane region" description="Helical" evidence="9">
    <location>
        <begin position="229"/>
        <end position="248"/>
    </location>
</feature>
<evidence type="ECO:0000256" key="4">
    <source>
        <dbReference type="ARBA" id="ARBA00022729"/>
    </source>
</evidence>
<feature type="transmembrane region" description="Helical" evidence="9">
    <location>
        <begin position="280"/>
        <end position="301"/>
    </location>
</feature>
<evidence type="ECO:0000256" key="8">
    <source>
        <dbReference type="SAM" id="MobiDB-lite"/>
    </source>
</evidence>
<keyword evidence="6 9" id="KW-0472">Membrane</keyword>
<feature type="transmembrane region" description="Helical" evidence="9">
    <location>
        <begin position="200"/>
        <end position="223"/>
    </location>
</feature>
<feature type="signal peptide" evidence="10">
    <location>
        <begin position="1"/>
        <end position="23"/>
    </location>
</feature>
<comment type="subcellular location">
    <subcellularLocation>
        <location evidence="1">Nucleus inner membrane</location>
        <topology evidence="1">Multi-pass membrane protein</topology>
        <orientation evidence="1">Nucleoplasmic side</orientation>
    </subcellularLocation>
</comment>
<feature type="compositionally biased region" description="Acidic residues" evidence="8">
    <location>
        <begin position="397"/>
        <end position="410"/>
    </location>
</feature>
<evidence type="ECO:0000256" key="3">
    <source>
        <dbReference type="ARBA" id="ARBA00022692"/>
    </source>
</evidence>
<dbReference type="KEGG" id="lsm:121122727"/>